<feature type="transmembrane region" description="Helical" evidence="7">
    <location>
        <begin position="215"/>
        <end position="234"/>
    </location>
</feature>
<keyword evidence="4 7" id="KW-1133">Transmembrane helix</keyword>
<evidence type="ECO:0000259" key="8">
    <source>
        <dbReference type="PROSITE" id="PS50850"/>
    </source>
</evidence>
<evidence type="ECO:0000256" key="4">
    <source>
        <dbReference type="ARBA" id="ARBA00022989"/>
    </source>
</evidence>
<feature type="region of interest" description="Disordered" evidence="6">
    <location>
        <begin position="1"/>
        <end position="29"/>
    </location>
</feature>
<feature type="transmembrane region" description="Helical" evidence="7">
    <location>
        <begin position="350"/>
        <end position="370"/>
    </location>
</feature>
<feature type="compositionally biased region" description="Polar residues" evidence="6">
    <location>
        <begin position="1"/>
        <end position="12"/>
    </location>
</feature>
<evidence type="ECO:0000256" key="6">
    <source>
        <dbReference type="SAM" id="MobiDB-lite"/>
    </source>
</evidence>
<feature type="transmembrane region" description="Helical" evidence="7">
    <location>
        <begin position="151"/>
        <end position="171"/>
    </location>
</feature>
<dbReference type="InterPro" id="IPR036259">
    <property type="entry name" value="MFS_trans_sf"/>
</dbReference>
<dbReference type="PROSITE" id="PS50850">
    <property type="entry name" value="MFS"/>
    <property type="match status" value="1"/>
</dbReference>
<reference evidence="9 10" key="1">
    <citation type="journal article" date="2015" name="Front. Microbiol.">
        <title>Genome sequence of the plant growth promoting endophytic yeast Rhodotorula graminis WP1.</title>
        <authorList>
            <person name="Firrincieli A."/>
            <person name="Otillar R."/>
            <person name="Salamov A."/>
            <person name="Schmutz J."/>
            <person name="Khan Z."/>
            <person name="Redman R.S."/>
            <person name="Fleck N.D."/>
            <person name="Lindquist E."/>
            <person name="Grigoriev I.V."/>
            <person name="Doty S.L."/>
        </authorList>
    </citation>
    <scope>NUCLEOTIDE SEQUENCE [LARGE SCALE GENOMIC DNA]</scope>
    <source>
        <strain evidence="9 10">WP1</strain>
    </source>
</reference>
<evidence type="ECO:0000313" key="9">
    <source>
        <dbReference type="EMBL" id="KPV72311.1"/>
    </source>
</evidence>
<gene>
    <name evidence="9" type="ORF">RHOBADRAFT_18147</name>
</gene>
<dbReference type="GO" id="GO:0016020">
    <property type="term" value="C:membrane"/>
    <property type="evidence" value="ECO:0007669"/>
    <property type="project" value="UniProtKB-SubCell"/>
</dbReference>
<comment type="subcellular location">
    <subcellularLocation>
        <location evidence="1">Membrane</location>
        <topology evidence="1">Multi-pass membrane protein</topology>
    </subcellularLocation>
</comment>
<dbReference type="AlphaFoldDB" id="A0A0P9ESN8"/>
<dbReference type="OMA" id="LRQSWWW"/>
<proteinExistence type="predicted"/>
<evidence type="ECO:0000313" key="10">
    <source>
        <dbReference type="Proteomes" id="UP000053890"/>
    </source>
</evidence>
<dbReference type="Pfam" id="PF07690">
    <property type="entry name" value="MFS_1"/>
    <property type="match status" value="1"/>
</dbReference>
<dbReference type="GO" id="GO:0022857">
    <property type="term" value="F:transmembrane transporter activity"/>
    <property type="evidence" value="ECO:0007669"/>
    <property type="project" value="InterPro"/>
</dbReference>
<dbReference type="Gene3D" id="1.20.1250.20">
    <property type="entry name" value="MFS general substrate transporter like domains"/>
    <property type="match status" value="1"/>
</dbReference>
<feature type="transmembrane region" description="Helical" evidence="7">
    <location>
        <begin position="410"/>
        <end position="432"/>
    </location>
</feature>
<dbReference type="PANTHER" id="PTHR43791:SF55">
    <property type="entry name" value="TRANSPORTER, PUTATIVE (AFU_ORTHOLOGUE AFUA_6G01820)-RELATED"/>
    <property type="match status" value="1"/>
</dbReference>
<dbReference type="InterPro" id="IPR011701">
    <property type="entry name" value="MFS"/>
</dbReference>
<evidence type="ECO:0000256" key="5">
    <source>
        <dbReference type="ARBA" id="ARBA00023136"/>
    </source>
</evidence>
<feature type="transmembrane region" description="Helical" evidence="7">
    <location>
        <begin position="98"/>
        <end position="114"/>
    </location>
</feature>
<keyword evidence="3 7" id="KW-0812">Transmembrane</keyword>
<dbReference type="STRING" id="578459.A0A0P9ESN8"/>
<feature type="transmembrane region" description="Helical" evidence="7">
    <location>
        <begin position="126"/>
        <end position="145"/>
    </location>
</feature>
<feature type="domain" description="Major facilitator superfamily (MFS) profile" evidence="8">
    <location>
        <begin position="41"/>
        <end position="469"/>
    </location>
</feature>
<accession>A0A0P9ESN8</accession>
<dbReference type="EMBL" id="KQ474087">
    <property type="protein sequence ID" value="KPV72311.1"/>
    <property type="molecule type" value="Genomic_DNA"/>
</dbReference>
<feature type="region of interest" description="Disordered" evidence="6">
    <location>
        <begin position="475"/>
        <end position="508"/>
    </location>
</feature>
<dbReference type="OrthoDB" id="6730379at2759"/>
<keyword evidence="10" id="KW-1185">Reference proteome</keyword>
<feature type="transmembrane region" description="Helical" evidence="7">
    <location>
        <begin position="284"/>
        <end position="305"/>
    </location>
</feature>
<dbReference type="InterPro" id="IPR020846">
    <property type="entry name" value="MFS_dom"/>
</dbReference>
<evidence type="ECO:0000256" key="7">
    <source>
        <dbReference type="SAM" id="Phobius"/>
    </source>
</evidence>
<dbReference type="SUPFAM" id="SSF103473">
    <property type="entry name" value="MFS general substrate transporter"/>
    <property type="match status" value="1"/>
</dbReference>
<organism evidence="9 10">
    <name type="scientific">Rhodotorula graminis (strain WP1)</name>
    <dbReference type="NCBI Taxonomy" id="578459"/>
    <lineage>
        <taxon>Eukaryota</taxon>
        <taxon>Fungi</taxon>
        <taxon>Dikarya</taxon>
        <taxon>Basidiomycota</taxon>
        <taxon>Pucciniomycotina</taxon>
        <taxon>Microbotryomycetes</taxon>
        <taxon>Sporidiobolales</taxon>
        <taxon>Sporidiobolaceae</taxon>
        <taxon>Rhodotorula</taxon>
    </lineage>
</organism>
<dbReference type="GeneID" id="28972859"/>
<evidence type="ECO:0000256" key="1">
    <source>
        <dbReference type="ARBA" id="ARBA00004141"/>
    </source>
</evidence>
<protein>
    <recommendedName>
        <fullName evidence="8">Major facilitator superfamily (MFS) profile domain-containing protein</fullName>
    </recommendedName>
</protein>
<sequence>MLPLEAQTNDPSATKPGEGADELARQTQPERRLVRKVDLLLMPVLLCSAGLQYYDKAVLGSAAIFGVIKDLGLSTTHVNPETGKAVVSTLRYSTASSAFYWGYIIAVLPFALLLQRFPLAKTLSICIFLWGVTALLTIVCTSYEGLVVQRVFLGVLESSISPGFVLITSQWYKKSEQAARLGVWYSATGIFSAFSGIVNYGLGSADGSFAPWKRMYCLAGGLTIAFAFVVLFVVPDSPRTSHRWFNDDERQILIRRSRENMSGRIELGGFQWRQAREAACDIKIYLFMVMGAGIYVCNGAVTAFSSQIVKSFGYSSLTTIAISIPGGIFTAVFIYFFTWVSTKWKNGLTLLIPISCIPVWIGAALIWGASWERRGVPLFGNYLLATFGSPYVLLLALSTANVAGSTKKSISAGAIFVSYCVGNIIAPYTVFIDEKAVKYRSTWIALYASLGAASLASLALRFILARENARRDARDASSADNLEKHDGDSVTPSAEERDKEYERIEREDLTDKENMAFRYTL</sequence>
<name>A0A0P9ESN8_RHOGW</name>
<feature type="transmembrane region" description="Helical" evidence="7">
    <location>
        <begin position="444"/>
        <end position="464"/>
    </location>
</feature>
<keyword evidence="5 7" id="KW-0472">Membrane</keyword>
<feature type="transmembrane region" description="Helical" evidence="7">
    <location>
        <begin position="317"/>
        <end position="338"/>
    </location>
</feature>
<evidence type="ECO:0000256" key="2">
    <source>
        <dbReference type="ARBA" id="ARBA00022448"/>
    </source>
</evidence>
<keyword evidence="2" id="KW-0813">Transport</keyword>
<feature type="transmembrane region" description="Helical" evidence="7">
    <location>
        <begin position="183"/>
        <end position="203"/>
    </location>
</feature>
<dbReference type="Proteomes" id="UP000053890">
    <property type="component" value="Unassembled WGS sequence"/>
</dbReference>
<evidence type="ECO:0000256" key="3">
    <source>
        <dbReference type="ARBA" id="ARBA00022692"/>
    </source>
</evidence>
<feature type="transmembrane region" description="Helical" evidence="7">
    <location>
        <begin position="382"/>
        <end position="403"/>
    </location>
</feature>
<dbReference type="PANTHER" id="PTHR43791">
    <property type="entry name" value="PERMEASE-RELATED"/>
    <property type="match status" value="1"/>
</dbReference>
<dbReference type="RefSeq" id="XP_018268360.1">
    <property type="nucleotide sequence ID" value="XM_018412410.1"/>
</dbReference>